<name>A0A173UT59_9FIRM</name>
<dbReference type="Proteomes" id="UP000095390">
    <property type="component" value="Unassembled WGS sequence"/>
</dbReference>
<dbReference type="InterPro" id="IPR025459">
    <property type="entry name" value="DUF4279"/>
</dbReference>
<dbReference type="AlphaFoldDB" id="A0A173UT59"/>
<reference evidence="1 2" key="1">
    <citation type="submission" date="2015-09" db="EMBL/GenBank/DDBJ databases">
        <authorList>
            <consortium name="Pathogen Informatics"/>
        </authorList>
    </citation>
    <scope>NUCLEOTIDE SEQUENCE [LARGE SCALE GENOMIC DNA]</scope>
    <source>
        <strain evidence="1 2">2789STDY5834966</strain>
    </source>
</reference>
<protein>
    <recommendedName>
        <fullName evidence="3">DUF4279 domain-containing protein</fullName>
    </recommendedName>
</protein>
<organism evidence="1 2">
    <name type="scientific">Anaerobutyricum hallii</name>
    <dbReference type="NCBI Taxonomy" id="39488"/>
    <lineage>
        <taxon>Bacteria</taxon>
        <taxon>Bacillati</taxon>
        <taxon>Bacillota</taxon>
        <taxon>Clostridia</taxon>
        <taxon>Lachnospirales</taxon>
        <taxon>Lachnospiraceae</taxon>
        <taxon>Anaerobutyricum</taxon>
    </lineage>
</organism>
<evidence type="ECO:0000313" key="1">
    <source>
        <dbReference type="EMBL" id="CUN18004.1"/>
    </source>
</evidence>
<gene>
    <name evidence="1" type="ORF">ERS852578_02700</name>
</gene>
<dbReference type="RefSeq" id="WP_242858170.1">
    <property type="nucleotide sequence ID" value="NZ_CYYC01000045.1"/>
</dbReference>
<proteinExistence type="predicted"/>
<evidence type="ECO:0000313" key="2">
    <source>
        <dbReference type="Proteomes" id="UP000095390"/>
    </source>
</evidence>
<dbReference type="EMBL" id="CYYC01000045">
    <property type="protein sequence ID" value="CUN18004.1"/>
    <property type="molecule type" value="Genomic_DNA"/>
</dbReference>
<dbReference type="Pfam" id="PF14106">
    <property type="entry name" value="DUF4279"/>
    <property type="match status" value="1"/>
</dbReference>
<sequence length="133" mass="15879">MGIYIEMNLFFDNNFDVYKIERILNIKPSDCKRKNETRMSPFNKNKHLEGYWSLVTDTFEELDIKPVIDDLLRKLEGKLEIIKEICKENNGEVCFEIVPIFEKDNLPAIYFEKRFLNIVNYLDAVIDIDMYLN</sequence>
<accession>A0A173UT59</accession>
<evidence type="ECO:0008006" key="3">
    <source>
        <dbReference type="Google" id="ProtNLM"/>
    </source>
</evidence>